<protein>
    <recommendedName>
        <fullName evidence="6">Tyr recombinase domain-containing protein</fullName>
    </recommendedName>
</protein>
<dbReference type="AlphaFoldDB" id="A7RNA3"/>
<dbReference type="PANTHER" id="PTHR33050">
    <property type="entry name" value="REVERSE TRANSCRIPTASE DOMAIN-CONTAINING PROTEIN"/>
    <property type="match status" value="1"/>
</dbReference>
<keyword evidence="3" id="KW-0812">Transmembrane</keyword>
<accession>A7RNA3</accession>
<evidence type="ECO:0000313" key="4">
    <source>
        <dbReference type="EMBL" id="EDO47029.1"/>
    </source>
</evidence>
<dbReference type="SUPFAM" id="SSF56349">
    <property type="entry name" value="DNA breaking-rejoining enzymes"/>
    <property type="match status" value="1"/>
</dbReference>
<dbReference type="Proteomes" id="UP000001593">
    <property type="component" value="Unassembled WGS sequence"/>
</dbReference>
<dbReference type="PhylomeDB" id="A7RNA3"/>
<evidence type="ECO:0000256" key="1">
    <source>
        <dbReference type="ARBA" id="ARBA00023125"/>
    </source>
</evidence>
<dbReference type="PANTHER" id="PTHR33050:SF7">
    <property type="entry name" value="RIBONUCLEASE H"/>
    <property type="match status" value="1"/>
</dbReference>
<reference evidence="4 5" key="1">
    <citation type="journal article" date="2007" name="Science">
        <title>Sea anemone genome reveals ancestral eumetazoan gene repertoire and genomic organization.</title>
        <authorList>
            <person name="Putnam N.H."/>
            <person name="Srivastava M."/>
            <person name="Hellsten U."/>
            <person name="Dirks B."/>
            <person name="Chapman J."/>
            <person name="Salamov A."/>
            <person name="Terry A."/>
            <person name="Shapiro H."/>
            <person name="Lindquist E."/>
            <person name="Kapitonov V.V."/>
            <person name="Jurka J."/>
            <person name="Genikhovich G."/>
            <person name="Grigoriev I.V."/>
            <person name="Lucas S.M."/>
            <person name="Steele R.E."/>
            <person name="Finnerty J.R."/>
            <person name="Technau U."/>
            <person name="Martindale M.Q."/>
            <person name="Rokhsar D.S."/>
        </authorList>
    </citation>
    <scope>NUCLEOTIDE SEQUENCE [LARGE SCALE GENOMIC DNA]</scope>
    <source>
        <strain evidence="5">CH2 X CH6</strain>
    </source>
</reference>
<keyword evidence="5" id="KW-1185">Reference proteome</keyword>
<proteinExistence type="predicted"/>
<keyword evidence="1" id="KW-0238">DNA-binding</keyword>
<evidence type="ECO:0008006" key="6">
    <source>
        <dbReference type="Google" id="ProtNLM"/>
    </source>
</evidence>
<name>A7RNA3_NEMVE</name>
<dbReference type="InterPro" id="IPR052055">
    <property type="entry name" value="Hepadnavirus_pol/RT"/>
</dbReference>
<evidence type="ECO:0000313" key="5">
    <source>
        <dbReference type="Proteomes" id="UP000001593"/>
    </source>
</evidence>
<feature type="compositionally biased region" description="Basic residues" evidence="2">
    <location>
        <begin position="417"/>
        <end position="429"/>
    </location>
</feature>
<gene>
    <name evidence="4" type="ORF">NEMVEDRAFT_v1g199629</name>
</gene>
<dbReference type="GO" id="GO:0003677">
    <property type="term" value="F:DNA binding"/>
    <property type="evidence" value="ECO:0007669"/>
    <property type="project" value="UniProtKB-KW"/>
</dbReference>
<dbReference type="OMA" id="CALAVWH"/>
<dbReference type="Gene3D" id="1.10.150.130">
    <property type="match status" value="1"/>
</dbReference>
<feature type="transmembrane region" description="Helical" evidence="3">
    <location>
        <begin position="350"/>
        <end position="370"/>
    </location>
</feature>
<dbReference type="InterPro" id="IPR010998">
    <property type="entry name" value="Integrase_recombinase_N"/>
</dbReference>
<organism evidence="4 5">
    <name type="scientific">Nematostella vectensis</name>
    <name type="common">Starlet sea anemone</name>
    <dbReference type="NCBI Taxonomy" id="45351"/>
    <lineage>
        <taxon>Eukaryota</taxon>
        <taxon>Metazoa</taxon>
        <taxon>Cnidaria</taxon>
        <taxon>Anthozoa</taxon>
        <taxon>Hexacorallia</taxon>
        <taxon>Actiniaria</taxon>
        <taxon>Edwardsiidae</taxon>
        <taxon>Nematostella</taxon>
    </lineage>
</organism>
<dbReference type="SUPFAM" id="SSF47823">
    <property type="entry name" value="lambda integrase-like, N-terminal domain"/>
    <property type="match status" value="1"/>
</dbReference>
<dbReference type="InParanoid" id="A7RNA3"/>
<feature type="region of interest" description="Disordered" evidence="2">
    <location>
        <begin position="417"/>
        <end position="437"/>
    </location>
</feature>
<keyword evidence="3" id="KW-1133">Transmembrane helix</keyword>
<dbReference type="InterPro" id="IPR011010">
    <property type="entry name" value="DNA_brk_join_enz"/>
</dbReference>
<dbReference type="HOGENOM" id="CLU_627477_0_0_1"/>
<sequence>MGSQSDKLSAQVTSTIQRKDLESSGFLSNMDKSHWVPMQAGEWLGFVIDTIAMKFFIPNKKVQKLKGFLDAALSDGYCSQRFLARIAGTVMSCALAVWHISRLLTRQMYHTIESRSSWDSIVRFTPSLKKELSFWYTNIDCFNGYRITSPSTSCMLLFTDASETGYGGYRLGRRRIVAQPSAIAAFLFATSFKGEPRAAAKCSLNRLLTSWTEGTRHTTLNIMEGYSILDMPKDIGLQQSLPGLVDLLLGAKAESTVRKYHTGWMRWRAWALSKFDVKPLPAKPLHVALFLTELTRSAEQKGVGISSVEGVAYGITWMHKLAGLQTLPAEHHLVKTALEAAKHIASFYQAYDSLAVLRFLFIVFVGYAGFLRADELLKIKVSDITIKDDHMLIQVPKRKNDQFREGHSILISRSNKITKSKSGSHHGKASKCSASER</sequence>
<evidence type="ECO:0000256" key="3">
    <source>
        <dbReference type="SAM" id="Phobius"/>
    </source>
</evidence>
<keyword evidence="3" id="KW-0472">Membrane</keyword>
<evidence type="ECO:0000256" key="2">
    <source>
        <dbReference type="SAM" id="MobiDB-lite"/>
    </source>
</evidence>
<dbReference type="eggNOG" id="ENOG502S7JV">
    <property type="taxonomic scope" value="Eukaryota"/>
</dbReference>
<dbReference type="EMBL" id="DS469522">
    <property type="protein sequence ID" value="EDO47029.1"/>
    <property type="molecule type" value="Genomic_DNA"/>
</dbReference>